<dbReference type="GeneID" id="13542648"/>
<accession>H6QPX8</accession>
<dbReference type="EMBL" id="DS178268">
    <property type="protein sequence ID" value="EHS64480.1"/>
    <property type="molecule type" value="Genomic_DNA"/>
</dbReference>
<dbReference type="Proteomes" id="UP000008783">
    <property type="component" value="Unassembled WGS sequence"/>
</dbReference>
<evidence type="ECO:0000256" key="1">
    <source>
        <dbReference type="SAM" id="MobiDB-lite"/>
    </source>
</evidence>
<dbReference type="RefSeq" id="XP_003890394.1">
    <property type="nucleotide sequence ID" value="XM_003890345.1"/>
</dbReference>
<proteinExistence type="predicted"/>
<name>H6QPX8_PUCGT</name>
<feature type="compositionally biased region" description="Acidic residues" evidence="1">
    <location>
        <begin position="52"/>
        <end position="62"/>
    </location>
</feature>
<feature type="region of interest" description="Disordered" evidence="1">
    <location>
        <begin position="1"/>
        <end position="62"/>
    </location>
</feature>
<evidence type="ECO:0000313" key="2">
    <source>
        <dbReference type="EMBL" id="EHS64480.1"/>
    </source>
</evidence>
<evidence type="ECO:0000313" key="3">
    <source>
        <dbReference type="Proteomes" id="UP000008783"/>
    </source>
</evidence>
<keyword evidence="3" id="KW-1185">Reference proteome</keyword>
<dbReference type="AlphaFoldDB" id="H6QPX8"/>
<feature type="compositionally biased region" description="Basic and acidic residues" evidence="1">
    <location>
        <begin position="42"/>
        <end position="51"/>
    </location>
</feature>
<reference evidence="3" key="1">
    <citation type="journal article" date="2011" name="Proc. Natl. Acad. Sci. U.S.A.">
        <title>Obligate biotrophy features unraveled by the genomic analysis of rust fungi.</title>
        <authorList>
            <person name="Duplessis S."/>
            <person name="Cuomo C.A."/>
            <person name="Lin Y.-C."/>
            <person name="Aerts A."/>
            <person name="Tisserant E."/>
            <person name="Veneault-Fourrey C."/>
            <person name="Joly D.L."/>
            <person name="Hacquard S."/>
            <person name="Amselem J."/>
            <person name="Cantarel B.L."/>
            <person name="Chiu R."/>
            <person name="Coutinho P.M."/>
            <person name="Feau N."/>
            <person name="Field M."/>
            <person name="Frey P."/>
            <person name="Gelhaye E."/>
            <person name="Goldberg J."/>
            <person name="Grabherr M.G."/>
            <person name="Kodira C.D."/>
            <person name="Kohler A."/>
            <person name="Kuees U."/>
            <person name="Lindquist E.A."/>
            <person name="Lucas S.M."/>
            <person name="Mago R."/>
            <person name="Mauceli E."/>
            <person name="Morin E."/>
            <person name="Murat C."/>
            <person name="Pangilinan J.L."/>
            <person name="Park R."/>
            <person name="Pearson M."/>
            <person name="Quesneville H."/>
            <person name="Rouhier N."/>
            <person name="Sakthikumar S."/>
            <person name="Salamov A.A."/>
            <person name="Schmutz J."/>
            <person name="Selles B."/>
            <person name="Shapiro H."/>
            <person name="Tanguay P."/>
            <person name="Tuskan G.A."/>
            <person name="Henrissat B."/>
            <person name="Van de Peer Y."/>
            <person name="Rouze P."/>
            <person name="Ellis J.G."/>
            <person name="Dodds P.N."/>
            <person name="Schein J.E."/>
            <person name="Zhong S."/>
            <person name="Hamelin R.C."/>
            <person name="Grigoriev I.V."/>
            <person name="Szabo L.J."/>
            <person name="Martin F."/>
        </authorList>
    </citation>
    <scope>NUCLEOTIDE SEQUENCE [LARGE SCALE GENOMIC DNA]</scope>
    <source>
        <strain evidence="3">CRL 75-36-700-3 / race SCCL</strain>
    </source>
</reference>
<organism evidence="2 3">
    <name type="scientific">Puccinia graminis f. sp. tritici (strain CRL 75-36-700-3 / race SCCL)</name>
    <name type="common">Black stem rust fungus</name>
    <dbReference type="NCBI Taxonomy" id="418459"/>
    <lineage>
        <taxon>Eukaryota</taxon>
        <taxon>Fungi</taxon>
        <taxon>Dikarya</taxon>
        <taxon>Basidiomycota</taxon>
        <taxon>Pucciniomycotina</taxon>
        <taxon>Pucciniomycetes</taxon>
        <taxon>Pucciniales</taxon>
        <taxon>Pucciniaceae</taxon>
        <taxon>Puccinia</taxon>
    </lineage>
</organism>
<dbReference type="VEuPathDB" id="FungiDB:PGTG_20946"/>
<dbReference type="OrthoDB" id="2508467at2759"/>
<sequence length="363" mass="41160">MNFESLDPMLRGEATPEPTDIDMRDDDNFGTQLGANPPDASHQADHRRDIDPESESDLSELPDDPLEFLRILQDTVFSRENTMDFARRIFASEGIATGHFTTVIYLETLRRLQATPTAGLIAPIDLAAANFTFGNHIRGFLRDRIRQILTTHNVDAYTQNINSQGRAIERTPLLILRAHVDAQDPAFWGDFLPAGYPEDQSAQLTVMRFMRVLLKHERGQLRNLLLTNIKAYGRRSIEGSVPPLMDLIVIIDRAMASRGRPRPVGAICQAYNSTTKIRIAFLRLAMAENLVSPQPLNSMTIWEIIDSRLEHVSRQRIAYQRTFSEMVLIKDRELFGSLPFKDIPPETVRLPTDEDVESSPLIR</sequence>
<protein>
    <submittedName>
        <fullName evidence="2">Uncharacterized protein</fullName>
    </submittedName>
</protein>
<dbReference type="HOGENOM" id="CLU_066918_0_0_1"/>
<gene>
    <name evidence="2" type="ORF">PGTG_20946</name>
</gene>
<dbReference type="InParanoid" id="H6QPX8"/>
<dbReference type="KEGG" id="pgr:PGTG_20946"/>